<accession>A0A7C2V6J3</accession>
<dbReference type="InterPro" id="IPR006390">
    <property type="entry name" value="DHP_synth_dom"/>
</dbReference>
<dbReference type="PROSITE" id="PS50972">
    <property type="entry name" value="PTERIN_BINDING"/>
    <property type="match status" value="1"/>
</dbReference>
<reference evidence="13" key="1">
    <citation type="journal article" date="2020" name="mSystems">
        <title>Genome- and Community-Level Interaction Insights into Carbon Utilization and Element Cycling Functions of Hydrothermarchaeota in Hydrothermal Sediment.</title>
        <authorList>
            <person name="Zhou Z."/>
            <person name="Liu Y."/>
            <person name="Xu W."/>
            <person name="Pan J."/>
            <person name="Luo Z.H."/>
            <person name="Li M."/>
        </authorList>
    </citation>
    <scope>NUCLEOTIDE SEQUENCE [LARGE SCALE GENOMIC DNA]</scope>
    <source>
        <strain evidence="13">SpSt-132</strain>
    </source>
</reference>
<keyword evidence="10" id="KW-0289">Folate biosynthesis</keyword>
<dbReference type="AlphaFoldDB" id="A0A7C2V6J3"/>
<dbReference type="InterPro" id="IPR045031">
    <property type="entry name" value="DHP_synth-like"/>
</dbReference>
<dbReference type="EMBL" id="DSFP01000081">
    <property type="protein sequence ID" value="HEW46942.1"/>
    <property type="molecule type" value="Genomic_DNA"/>
</dbReference>
<sequence>MMVKHFESRDAFYRFLKEKVGIFFREAYDRAFEGVFHVIYLKEAKPETLFPLAKQACLHAFYGEGGFVLCGSEAKIKDFCSLLVKEDKVLAFEILQKLQNYRKRSFKIQYNQKILPLGIKTALMGVLNITPDSFSDGGLYLKPSEAVKRAVQMAEEGADIIDIGGESTRPGSQRISAQEELERVLPVLKEIRKELPKVWISIDTYKAGVADACLQEGADMINDISGGTFDPNMYSVVAKYNCPYVITHIKGKPETWKEMPIVYEDVMEEIILWFEERLRVLEESGYKGQAILDPGIGFGKLPEHNVEILKRFEELRLFGLPLLVGVSRKSFIGLVIEGLLKKKTEPKERLYGSLGALAPAVIKGAHIVRVHDVKETREFLALLDTVRTYGEF</sequence>
<evidence type="ECO:0000256" key="2">
    <source>
        <dbReference type="ARBA" id="ARBA00001946"/>
    </source>
</evidence>
<dbReference type="GO" id="GO:0046654">
    <property type="term" value="P:tetrahydrofolate biosynthetic process"/>
    <property type="evidence" value="ECO:0007669"/>
    <property type="project" value="TreeGrafter"/>
</dbReference>
<dbReference type="GO" id="GO:0004156">
    <property type="term" value="F:dihydropteroate synthase activity"/>
    <property type="evidence" value="ECO:0007669"/>
    <property type="project" value="UniProtKB-EC"/>
</dbReference>
<dbReference type="GO" id="GO:0005829">
    <property type="term" value="C:cytosol"/>
    <property type="evidence" value="ECO:0007669"/>
    <property type="project" value="TreeGrafter"/>
</dbReference>
<evidence type="ECO:0000256" key="4">
    <source>
        <dbReference type="ARBA" id="ARBA00009503"/>
    </source>
</evidence>
<evidence type="ECO:0000256" key="5">
    <source>
        <dbReference type="ARBA" id="ARBA00012458"/>
    </source>
</evidence>
<comment type="catalytic activity">
    <reaction evidence="1">
        <text>(7,8-dihydropterin-6-yl)methyl diphosphate + 4-aminobenzoate = 7,8-dihydropteroate + diphosphate</text>
        <dbReference type="Rhea" id="RHEA:19949"/>
        <dbReference type="ChEBI" id="CHEBI:17836"/>
        <dbReference type="ChEBI" id="CHEBI:17839"/>
        <dbReference type="ChEBI" id="CHEBI:33019"/>
        <dbReference type="ChEBI" id="CHEBI:72950"/>
        <dbReference type="EC" id="2.5.1.15"/>
    </reaction>
</comment>
<evidence type="ECO:0000313" key="13">
    <source>
        <dbReference type="EMBL" id="HEW46942.1"/>
    </source>
</evidence>
<dbReference type="NCBIfam" id="TIGR01496">
    <property type="entry name" value="DHPS"/>
    <property type="match status" value="1"/>
</dbReference>
<keyword evidence="9" id="KW-0460">Magnesium</keyword>
<evidence type="ECO:0000256" key="6">
    <source>
        <dbReference type="ARBA" id="ARBA00016919"/>
    </source>
</evidence>
<evidence type="ECO:0000256" key="9">
    <source>
        <dbReference type="ARBA" id="ARBA00022842"/>
    </source>
</evidence>
<dbReference type="Pfam" id="PF00809">
    <property type="entry name" value="Pterin_bind"/>
    <property type="match status" value="1"/>
</dbReference>
<dbReference type="GO" id="GO:0046872">
    <property type="term" value="F:metal ion binding"/>
    <property type="evidence" value="ECO:0007669"/>
    <property type="project" value="UniProtKB-KW"/>
</dbReference>
<dbReference type="GO" id="GO:0046656">
    <property type="term" value="P:folic acid biosynthetic process"/>
    <property type="evidence" value="ECO:0007669"/>
    <property type="project" value="UniProtKB-KW"/>
</dbReference>
<name>A0A7C2V6J3_9AQUI</name>
<organism evidence="13">
    <name type="scientific">Hydrogenobacter sp</name>
    <dbReference type="NCBI Taxonomy" id="2152829"/>
    <lineage>
        <taxon>Bacteria</taxon>
        <taxon>Pseudomonadati</taxon>
        <taxon>Aquificota</taxon>
        <taxon>Aquificia</taxon>
        <taxon>Aquificales</taxon>
        <taxon>Aquificaceae</taxon>
        <taxon>Hydrogenobacter</taxon>
    </lineage>
</organism>
<dbReference type="EC" id="2.5.1.15" evidence="5"/>
<keyword evidence="7 13" id="KW-0808">Transferase</keyword>
<proteinExistence type="inferred from homology"/>
<dbReference type="InterPro" id="IPR000489">
    <property type="entry name" value="Pterin-binding_dom"/>
</dbReference>
<keyword evidence="8" id="KW-0479">Metal-binding</keyword>
<protein>
    <recommendedName>
        <fullName evidence="6">Dihydropteroate synthase</fullName>
        <ecNumber evidence="5">2.5.1.15</ecNumber>
    </recommendedName>
    <alternativeName>
        <fullName evidence="11">Dihydropteroate pyrophosphorylase</fullName>
    </alternativeName>
</protein>
<evidence type="ECO:0000256" key="10">
    <source>
        <dbReference type="ARBA" id="ARBA00022909"/>
    </source>
</evidence>
<gene>
    <name evidence="13" type="primary">folP</name>
    <name evidence="13" type="ORF">ENO47_09845</name>
</gene>
<dbReference type="SUPFAM" id="SSF51717">
    <property type="entry name" value="Dihydropteroate synthetase-like"/>
    <property type="match status" value="1"/>
</dbReference>
<dbReference type="PANTHER" id="PTHR20941">
    <property type="entry name" value="FOLATE SYNTHESIS PROTEINS"/>
    <property type="match status" value="1"/>
</dbReference>
<evidence type="ECO:0000256" key="8">
    <source>
        <dbReference type="ARBA" id="ARBA00022723"/>
    </source>
</evidence>
<evidence type="ECO:0000256" key="7">
    <source>
        <dbReference type="ARBA" id="ARBA00022679"/>
    </source>
</evidence>
<comment type="pathway">
    <text evidence="3">Cofactor biosynthesis; tetrahydrofolate biosynthesis; 7,8-dihydrofolate from 2-amino-4-hydroxy-6-hydroxymethyl-7,8-dihydropteridine diphosphate and 4-aminobenzoate: step 1/2.</text>
</comment>
<dbReference type="PROSITE" id="PS00793">
    <property type="entry name" value="DHPS_2"/>
    <property type="match status" value="1"/>
</dbReference>
<evidence type="ECO:0000256" key="3">
    <source>
        <dbReference type="ARBA" id="ARBA00004763"/>
    </source>
</evidence>
<comment type="cofactor">
    <cofactor evidence="2">
        <name>Mg(2+)</name>
        <dbReference type="ChEBI" id="CHEBI:18420"/>
    </cofactor>
</comment>
<dbReference type="CDD" id="cd00739">
    <property type="entry name" value="DHPS"/>
    <property type="match status" value="1"/>
</dbReference>
<dbReference type="FunFam" id="3.20.20.20:FF:000006">
    <property type="entry name" value="Dihydropteroate synthase"/>
    <property type="match status" value="1"/>
</dbReference>
<dbReference type="InterPro" id="IPR011005">
    <property type="entry name" value="Dihydropteroate_synth-like_sf"/>
</dbReference>
<evidence type="ECO:0000259" key="12">
    <source>
        <dbReference type="PROSITE" id="PS50972"/>
    </source>
</evidence>
<dbReference type="PANTHER" id="PTHR20941:SF1">
    <property type="entry name" value="FOLIC ACID SYNTHESIS PROTEIN FOL1"/>
    <property type="match status" value="1"/>
</dbReference>
<evidence type="ECO:0000256" key="11">
    <source>
        <dbReference type="ARBA" id="ARBA00030193"/>
    </source>
</evidence>
<comment type="caution">
    <text evidence="13">The sequence shown here is derived from an EMBL/GenBank/DDBJ whole genome shotgun (WGS) entry which is preliminary data.</text>
</comment>
<dbReference type="Gene3D" id="3.20.20.20">
    <property type="entry name" value="Dihydropteroate synthase-like"/>
    <property type="match status" value="1"/>
</dbReference>
<feature type="domain" description="Pterin-binding" evidence="12">
    <location>
        <begin position="121"/>
        <end position="381"/>
    </location>
</feature>
<comment type="similarity">
    <text evidence="4">Belongs to the DHPS family.</text>
</comment>
<dbReference type="PROSITE" id="PS00792">
    <property type="entry name" value="DHPS_1"/>
    <property type="match status" value="1"/>
</dbReference>
<evidence type="ECO:0000256" key="1">
    <source>
        <dbReference type="ARBA" id="ARBA00000012"/>
    </source>
</evidence>